<evidence type="ECO:0000313" key="1">
    <source>
        <dbReference type="EMBL" id="PWB85482.1"/>
    </source>
</evidence>
<dbReference type="RefSeq" id="WP_116592655.1">
    <property type="nucleotide sequence ID" value="NZ_MZGS01000027.1"/>
</dbReference>
<accession>A0A315XLK5</accession>
<evidence type="ECO:0000313" key="2">
    <source>
        <dbReference type="Proteomes" id="UP000251717"/>
    </source>
</evidence>
<protein>
    <submittedName>
        <fullName evidence="1">Bacterial Ig-like domain (Group 1)</fullName>
    </submittedName>
</protein>
<dbReference type="SUPFAM" id="SSF49373">
    <property type="entry name" value="Invasin/intimin cell-adhesion fragments"/>
    <property type="match status" value="1"/>
</dbReference>
<keyword evidence="2" id="KW-1185">Reference proteome</keyword>
<dbReference type="InterPro" id="IPR008964">
    <property type="entry name" value="Invasin/intimin_cell_adhesion"/>
</dbReference>
<dbReference type="Gene3D" id="2.60.40.10">
    <property type="entry name" value="Immunoglobulins"/>
    <property type="match status" value="2"/>
</dbReference>
<proteinExistence type="predicted"/>
<name>A0A315XLK5_9EURY</name>
<sequence>MNIKINTICFILLFFLLISAASAADSDNETLENANQPDPNQDIDNLNDEKLQSCEIDDAVSKSVESESELGAANLRCSLVEGTIKATQKVAKLKVSLKAPNVKMHYKDGSKFKATLKDHNGKAMKNAKVKITINGETYSKKTDNKGTASISLNLKSGTYSVVTTYEGSGIYAKKSVTSKVTIKSTIKCSDMSKYYKNTASYYSTFYDKKGHLLKNTGVKFKLKSKTYSVKTNKKGVAKLAIDLKPGKYSITSANPKTSESVTKTITIKSLIVTSDLTMNDGDGSRFTVKILNSYGKASPNKKVTIKANGNTYTPKTDKNGLASVPIDFEAGKYGITTEYDGLRNTNQIIVNKVIKHTPFSHITLIPNYVNVTTPYVFHNSAYALKTGIDGIIRMSKNEAYTIQVSETKGYLFTQAQIPGVDSIIIGYRTHLIPFDGSGVKSDYNRANLKGDGILISSGVNYTEIEYRSTSNENTELFGVYMDRGLESSETITYIQNNKIMAKVNFYTYNYDEIGLQYNLAKYYGKSLYDFNYKSYAEITNNNTNTIKFAKTGDPVTFSYFGKSIVGYLSREDIKTRLVINGIEELEKPETLSYGLSDKYKANLGFEVLQAYAIINEKVTRDILESWVNKNSAYLSRFGIMNVYGMFLAGLETAWLADEIANHYTKEYSVTWKRANTATILGGINLEDTYLHILNADMGMKVTGNKQNVELFKMINSMGLANIEDYALEPVAKRYWNATSNSLDKVLNSLASNNYSIAQLGEMIYLFGGNDSAIALNTTSGVGNVILAHDNNVYKGSSIHTSEDCCGVGIIPKDIIQGIREAFKIASPSTYLLSNHFKDIHPLSMLVYYGLKPLLGKTLSGTASTFLGLFNIMAATQSVGVTYRDRMVNEKDWHGVMDSYTFTRSGYLQGKKVYNIPNKNGGYDYIEVKINDDLSLDRNNAKYISHGQTKQLTREETYQYFCEDTWTPFSVPTKYWDKSWKGS</sequence>
<reference evidence="1 2" key="1">
    <citation type="submission" date="2017-03" db="EMBL/GenBank/DDBJ databases">
        <title>Genome sequence of Methanobrevibacter thaueri.</title>
        <authorList>
            <person name="Poehlein A."/>
            <person name="Seedorf H."/>
            <person name="Daniel R."/>
        </authorList>
    </citation>
    <scope>NUCLEOTIDE SEQUENCE [LARGE SCALE GENOMIC DNA]</scope>
    <source>
        <strain evidence="1 2">DSM 11995</strain>
    </source>
</reference>
<dbReference type="AlphaFoldDB" id="A0A315XLK5"/>
<comment type="caution">
    <text evidence="1">The sequence shown here is derived from an EMBL/GenBank/DDBJ whole genome shotgun (WGS) entry which is preliminary data.</text>
</comment>
<dbReference type="EMBL" id="MZGS01000027">
    <property type="protein sequence ID" value="PWB85482.1"/>
    <property type="molecule type" value="Genomic_DNA"/>
</dbReference>
<dbReference type="InterPro" id="IPR013783">
    <property type="entry name" value="Ig-like_fold"/>
</dbReference>
<dbReference type="Proteomes" id="UP000251717">
    <property type="component" value="Unassembled WGS sequence"/>
</dbReference>
<gene>
    <name evidence="1" type="ORF">MBBTH_17460</name>
</gene>
<organism evidence="1 2">
    <name type="scientific">Methanobrevibacter thaueri</name>
    <dbReference type="NCBI Taxonomy" id="190975"/>
    <lineage>
        <taxon>Archaea</taxon>
        <taxon>Methanobacteriati</taxon>
        <taxon>Methanobacteriota</taxon>
        <taxon>Methanomada group</taxon>
        <taxon>Methanobacteria</taxon>
        <taxon>Methanobacteriales</taxon>
        <taxon>Methanobacteriaceae</taxon>
        <taxon>Methanobrevibacter</taxon>
    </lineage>
</organism>
<dbReference type="OrthoDB" id="78243at2157"/>